<evidence type="ECO:0000313" key="3">
    <source>
        <dbReference type="Proteomes" id="UP001162156"/>
    </source>
</evidence>
<sequence>MTVISKELFYERIDSSTKCSTLHYWEENCLRSMISPIWIGNVVKGSAKFFLPIYLLKLKIFGRLHYYNLLFFPGMISGLSLLVETEENQIMDTLIYFNTFIEAILTNLHYYNIFKFTKTRETLLFMAVSATLMHTLETRTKKLDYLYFLGSTLVLIYFNVFINGIIADIDSHVKCSETIENSHSVLHPAKKKFDRNGDSKENRCNHLNNCYNFISKGFLKYFTLGYAVNIIRKLLPKALTCYFVKTGILGKAHHGLIAGFFSGLAYAISPNMQVLVVGITTLLQVLINDSFLHSC</sequence>
<accession>A0AAV8YNQ9</accession>
<feature type="transmembrane region" description="Helical" evidence="1">
    <location>
        <begin position="95"/>
        <end position="114"/>
    </location>
</feature>
<organism evidence="2 3">
    <name type="scientific">Rhamnusium bicolor</name>
    <dbReference type="NCBI Taxonomy" id="1586634"/>
    <lineage>
        <taxon>Eukaryota</taxon>
        <taxon>Metazoa</taxon>
        <taxon>Ecdysozoa</taxon>
        <taxon>Arthropoda</taxon>
        <taxon>Hexapoda</taxon>
        <taxon>Insecta</taxon>
        <taxon>Pterygota</taxon>
        <taxon>Neoptera</taxon>
        <taxon>Endopterygota</taxon>
        <taxon>Coleoptera</taxon>
        <taxon>Polyphaga</taxon>
        <taxon>Cucujiformia</taxon>
        <taxon>Chrysomeloidea</taxon>
        <taxon>Cerambycidae</taxon>
        <taxon>Lepturinae</taxon>
        <taxon>Rhagiini</taxon>
        <taxon>Rhamnusium</taxon>
    </lineage>
</organism>
<dbReference type="EMBL" id="JANEYF010001965">
    <property type="protein sequence ID" value="KAJ8953358.1"/>
    <property type="molecule type" value="Genomic_DNA"/>
</dbReference>
<comment type="caution">
    <text evidence="2">The sequence shown here is derived from an EMBL/GenBank/DDBJ whole genome shotgun (WGS) entry which is preliminary data.</text>
</comment>
<keyword evidence="1" id="KW-1133">Transmembrane helix</keyword>
<dbReference type="AlphaFoldDB" id="A0AAV8YNQ9"/>
<dbReference type="Proteomes" id="UP001162156">
    <property type="component" value="Unassembled WGS sequence"/>
</dbReference>
<feature type="transmembrane region" description="Helical" evidence="1">
    <location>
        <begin position="64"/>
        <end position="83"/>
    </location>
</feature>
<keyword evidence="1" id="KW-0812">Transmembrane</keyword>
<name>A0AAV8YNQ9_9CUCU</name>
<evidence type="ECO:0000313" key="2">
    <source>
        <dbReference type="EMBL" id="KAJ8953358.1"/>
    </source>
</evidence>
<keyword evidence="3" id="KW-1185">Reference proteome</keyword>
<feature type="transmembrane region" description="Helical" evidence="1">
    <location>
        <begin position="145"/>
        <end position="166"/>
    </location>
</feature>
<gene>
    <name evidence="2" type="ORF">NQ314_007367</name>
</gene>
<protein>
    <submittedName>
        <fullName evidence="2">Uncharacterized protein</fullName>
    </submittedName>
</protein>
<keyword evidence="1" id="KW-0472">Membrane</keyword>
<proteinExistence type="predicted"/>
<evidence type="ECO:0000256" key="1">
    <source>
        <dbReference type="SAM" id="Phobius"/>
    </source>
</evidence>
<reference evidence="2" key="1">
    <citation type="journal article" date="2023" name="Insect Mol. Biol.">
        <title>Genome sequencing provides insights into the evolution of gene families encoding plant cell wall-degrading enzymes in longhorned beetles.</title>
        <authorList>
            <person name="Shin N.R."/>
            <person name="Okamura Y."/>
            <person name="Kirsch R."/>
            <person name="Pauchet Y."/>
        </authorList>
    </citation>
    <scope>NUCLEOTIDE SEQUENCE</scope>
    <source>
        <strain evidence="2">RBIC_L_NR</strain>
    </source>
</reference>